<comment type="caution">
    <text evidence="4">The sequence shown here is derived from an EMBL/GenBank/DDBJ whole genome shotgun (WGS) entry which is preliminary data.</text>
</comment>
<keyword evidence="2" id="KW-0653">Protein transport</keyword>
<sequence>MRLALRLPDLNAPPPPAAPPPPDPAVLAAAARAEGLAEGRGIGHAVGLKEGRAEQAKAQEAAIQRAVDRCAALLAEAPEAGRRVAEESAQALAEMLMQAMDLALPGALERLGPDIVARLVVPMLPAIADRPEALLHVAPDLVTPIAARLPPRAPEVVADPALAPGDARLSWRDGALVMSLEARRAAIAEVLAIAGLTPVKQSMTIEEPTP</sequence>
<dbReference type="RefSeq" id="WP_216874194.1">
    <property type="nucleotide sequence ID" value="NZ_JAERQM010000002.1"/>
</dbReference>
<proteinExistence type="predicted"/>
<evidence type="ECO:0008006" key="6">
    <source>
        <dbReference type="Google" id="ProtNLM"/>
    </source>
</evidence>
<keyword evidence="1" id="KW-0813">Transport</keyword>
<feature type="region of interest" description="Disordered" evidence="3">
    <location>
        <begin position="1"/>
        <end position="23"/>
    </location>
</feature>
<name>A0ABS6H5I2_9PROT</name>
<gene>
    <name evidence="4" type="ORF">JJQ90_08035</name>
</gene>
<feature type="compositionally biased region" description="Low complexity" evidence="3">
    <location>
        <begin position="1"/>
        <end position="10"/>
    </location>
</feature>
<dbReference type="PANTHER" id="PTHR34982">
    <property type="entry name" value="YOP PROTEINS TRANSLOCATION PROTEIN L"/>
    <property type="match status" value="1"/>
</dbReference>
<evidence type="ECO:0000256" key="1">
    <source>
        <dbReference type="ARBA" id="ARBA00022448"/>
    </source>
</evidence>
<dbReference type="EMBL" id="JAERQM010000002">
    <property type="protein sequence ID" value="MBU8543651.1"/>
    <property type="molecule type" value="Genomic_DNA"/>
</dbReference>
<feature type="compositionally biased region" description="Pro residues" evidence="3">
    <location>
        <begin position="11"/>
        <end position="23"/>
    </location>
</feature>
<dbReference type="PANTHER" id="PTHR34982:SF1">
    <property type="entry name" value="FLAGELLAR ASSEMBLY PROTEIN FLIH"/>
    <property type="match status" value="1"/>
</dbReference>
<organism evidence="4 5">
    <name type="scientific">Falsiroseomonas oleicola</name>
    <dbReference type="NCBI Taxonomy" id="2801474"/>
    <lineage>
        <taxon>Bacteria</taxon>
        <taxon>Pseudomonadati</taxon>
        <taxon>Pseudomonadota</taxon>
        <taxon>Alphaproteobacteria</taxon>
        <taxon>Acetobacterales</taxon>
        <taxon>Roseomonadaceae</taxon>
        <taxon>Falsiroseomonas</taxon>
    </lineage>
</organism>
<accession>A0ABS6H5I2</accession>
<reference evidence="4 5" key="1">
    <citation type="submission" date="2021-01" db="EMBL/GenBank/DDBJ databases">
        <title>Roseomonas sp. nov, a bacterium isolated from an oil production mixture in Yumen Oilfield.</title>
        <authorList>
            <person name="Wu D."/>
        </authorList>
    </citation>
    <scope>NUCLEOTIDE SEQUENCE [LARGE SCALE GENOMIC DNA]</scope>
    <source>
        <strain evidence="4 5">ROY-5-3</strain>
    </source>
</reference>
<evidence type="ECO:0000256" key="2">
    <source>
        <dbReference type="ARBA" id="ARBA00022927"/>
    </source>
</evidence>
<evidence type="ECO:0000313" key="4">
    <source>
        <dbReference type="EMBL" id="MBU8543651.1"/>
    </source>
</evidence>
<evidence type="ECO:0000256" key="3">
    <source>
        <dbReference type="SAM" id="MobiDB-lite"/>
    </source>
</evidence>
<evidence type="ECO:0000313" key="5">
    <source>
        <dbReference type="Proteomes" id="UP000689967"/>
    </source>
</evidence>
<protein>
    <recommendedName>
        <fullName evidence="6">Flagellar assembly protein FliH/Type III secretion system HrpE domain-containing protein</fullName>
    </recommendedName>
</protein>
<dbReference type="InterPro" id="IPR051472">
    <property type="entry name" value="T3SS_Stator/FliH"/>
</dbReference>
<keyword evidence="5" id="KW-1185">Reference proteome</keyword>
<dbReference type="Proteomes" id="UP000689967">
    <property type="component" value="Unassembled WGS sequence"/>
</dbReference>